<dbReference type="InterPro" id="IPR029056">
    <property type="entry name" value="Ribokinase-like"/>
</dbReference>
<dbReference type="AlphaFoldDB" id="A0A975MQE6"/>
<keyword evidence="5" id="KW-1185">Reference proteome</keyword>
<dbReference type="RefSeq" id="WP_215584317.1">
    <property type="nucleotide sequence ID" value="NZ_CP073754.1"/>
</dbReference>
<evidence type="ECO:0000313" key="4">
    <source>
        <dbReference type="EMBL" id="QWF72128.1"/>
    </source>
</evidence>
<dbReference type="GO" id="GO:0008972">
    <property type="term" value="F:phosphomethylpyrimidine kinase activity"/>
    <property type="evidence" value="ECO:0007669"/>
    <property type="project" value="InterPro"/>
</dbReference>
<dbReference type="PANTHER" id="PTHR20858:SF17">
    <property type="entry name" value="HYDROXYMETHYLPYRIMIDINE_PHOSPHOMETHYLPYRIMIDINE KINASE THI20-RELATED"/>
    <property type="match status" value="1"/>
</dbReference>
<accession>A0A975MQE6</accession>
<feature type="domain" description="Pyridoxamine kinase/Phosphomethylpyrimidine kinase" evidence="3">
    <location>
        <begin position="15"/>
        <end position="250"/>
    </location>
</feature>
<protein>
    <recommendedName>
        <fullName evidence="2">hydroxymethylpyrimidine kinase</fullName>
        <ecNumber evidence="2">2.7.1.49</ecNumber>
    </recommendedName>
</protein>
<dbReference type="Proteomes" id="UP000676649">
    <property type="component" value="Chromosome"/>
</dbReference>
<dbReference type="GO" id="GO:0005829">
    <property type="term" value="C:cytosol"/>
    <property type="evidence" value="ECO:0007669"/>
    <property type="project" value="TreeGrafter"/>
</dbReference>
<comment type="pathway">
    <text evidence="1">Cofactor biosynthesis; thiamine diphosphate biosynthesis.</text>
</comment>
<dbReference type="GO" id="GO:0009228">
    <property type="term" value="P:thiamine biosynthetic process"/>
    <property type="evidence" value="ECO:0007669"/>
    <property type="project" value="InterPro"/>
</dbReference>
<evidence type="ECO:0000256" key="1">
    <source>
        <dbReference type="ARBA" id="ARBA00004948"/>
    </source>
</evidence>
<dbReference type="EC" id="2.7.1.49" evidence="2"/>
<dbReference type="Gene3D" id="3.40.1190.20">
    <property type="match status" value="1"/>
</dbReference>
<dbReference type="InterPro" id="IPR013749">
    <property type="entry name" value="PM/HMP-P_kinase-1"/>
</dbReference>
<dbReference type="SUPFAM" id="SSF53613">
    <property type="entry name" value="Ribokinase-like"/>
    <property type="match status" value="1"/>
</dbReference>
<dbReference type="CDD" id="cd01169">
    <property type="entry name" value="HMPP_kinase"/>
    <property type="match status" value="1"/>
</dbReference>
<reference evidence="4" key="1">
    <citation type="submission" date="2021-04" db="EMBL/GenBank/DDBJ databases">
        <title>Draft genome sequence data of methanotrophic Methylovulum sp. strain S1L and Methylomonas sp. strain S2AM isolated from boreal lake water columns.</title>
        <authorList>
            <person name="Rissanen A.J."/>
            <person name="Mangayil R."/>
            <person name="Svenning M.M."/>
            <person name="Khanongnuch R."/>
        </authorList>
    </citation>
    <scope>NUCLEOTIDE SEQUENCE</scope>
    <source>
        <strain evidence="4">S2AM</strain>
    </source>
</reference>
<sequence>MSIYLPIVLSFSGHDPCGGAGVQADIETIRSHHCHSCSVITALTEQDSHNVKQIIPQAAENIIHQAQTVLADLPVAVIKIGLIGHADTALAIVQILQQYPHIPVVLDPILAAGGGKALADEHLTDIIAQQLTPLTTVLTPNSLEARRLSGRQSLAECGAALLTQGAKHVLITGAHEDSAQVQNHLYNADGTTQTYHWDRLPGHYHGSGCTLASAVAALLALGLDAEAAIHEAQDFTWQALEVAYRTGSGQLNPNRLFWVAA</sequence>
<dbReference type="KEGG" id="mpad:KEF85_06680"/>
<dbReference type="InterPro" id="IPR004399">
    <property type="entry name" value="HMP/HMP-P_kinase_dom"/>
</dbReference>
<dbReference type="PANTHER" id="PTHR20858">
    <property type="entry name" value="PHOSPHOMETHYLPYRIMIDINE KINASE"/>
    <property type="match status" value="1"/>
</dbReference>
<organism evidence="4 5">
    <name type="scientific">Methylomonas paludis</name>
    <dbReference type="NCBI Taxonomy" id="1173101"/>
    <lineage>
        <taxon>Bacteria</taxon>
        <taxon>Pseudomonadati</taxon>
        <taxon>Pseudomonadota</taxon>
        <taxon>Gammaproteobacteria</taxon>
        <taxon>Methylococcales</taxon>
        <taxon>Methylococcaceae</taxon>
        <taxon>Methylomonas</taxon>
    </lineage>
</organism>
<evidence type="ECO:0000313" key="5">
    <source>
        <dbReference type="Proteomes" id="UP000676649"/>
    </source>
</evidence>
<dbReference type="Pfam" id="PF08543">
    <property type="entry name" value="Phos_pyr_kin"/>
    <property type="match status" value="1"/>
</dbReference>
<keyword evidence="4" id="KW-0808">Transferase</keyword>
<evidence type="ECO:0000256" key="2">
    <source>
        <dbReference type="ARBA" id="ARBA00012135"/>
    </source>
</evidence>
<gene>
    <name evidence="4" type="ORF">KEF85_06680</name>
</gene>
<name>A0A975MQE6_9GAMM</name>
<dbReference type="EMBL" id="CP073754">
    <property type="protein sequence ID" value="QWF72128.1"/>
    <property type="molecule type" value="Genomic_DNA"/>
</dbReference>
<proteinExistence type="predicted"/>
<keyword evidence="4" id="KW-0418">Kinase</keyword>
<evidence type="ECO:0000259" key="3">
    <source>
        <dbReference type="Pfam" id="PF08543"/>
    </source>
</evidence>
<dbReference type="GO" id="GO:0008902">
    <property type="term" value="F:hydroxymethylpyrimidine kinase activity"/>
    <property type="evidence" value="ECO:0007669"/>
    <property type="project" value="UniProtKB-EC"/>
</dbReference>